<dbReference type="Gene3D" id="3.30.40.10">
    <property type="entry name" value="Zinc/RING finger domain, C3HC4 (zinc finger)"/>
    <property type="match status" value="1"/>
</dbReference>
<reference evidence="2 3" key="1">
    <citation type="journal article" date="2021" name="Genome Biol.">
        <title>AFLAP: assembly-free linkage analysis pipeline using k-mers from genome sequencing data.</title>
        <authorList>
            <person name="Fletcher K."/>
            <person name="Zhang L."/>
            <person name="Gil J."/>
            <person name="Han R."/>
            <person name="Cavanaugh K."/>
            <person name="Michelmore R."/>
        </authorList>
    </citation>
    <scope>NUCLEOTIDE SEQUENCE [LARGE SCALE GENOMIC DNA]</scope>
    <source>
        <strain evidence="2 3">SF5</strain>
    </source>
</reference>
<dbReference type="InterPro" id="IPR016197">
    <property type="entry name" value="Chromo-like_dom_sf"/>
</dbReference>
<comment type="caution">
    <text evidence="2">The sequence shown here is derived from an EMBL/GenBank/DDBJ whole genome shotgun (WGS) entry which is preliminary data.</text>
</comment>
<keyword evidence="3" id="KW-1185">Reference proteome</keyword>
<protein>
    <submittedName>
        <fullName evidence="2">Uncharacterized protein</fullName>
    </submittedName>
</protein>
<dbReference type="RefSeq" id="XP_067818861.1">
    <property type="nucleotide sequence ID" value="XM_067967791.1"/>
</dbReference>
<name>A0A976IEX0_BRELC</name>
<proteinExistence type="predicted"/>
<feature type="compositionally biased region" description="Basic and acidic residues" evidence="1">
    <location>
        <begin position="821"/>
        <end position="830"/>
    </location>
</feature>
<dbReference type="GeneID" id="94353462"/>
<gene>
    <name evidence="2" type="ORF">CCR75_009752</name>
</gene>
<dbReference type="SUPFAM" id="SSF54160">
    <property type="entry name" value="Chromo domain-like"/>
    <property type="match status" value="1"/>
</dbReference>
<dbReference type="AlphaFoldDB" id="A0A976IEX0"/>
<dbReference type="OrthoDB" id="21204at2759"/>
<dbReference type="InterPro" id="IPR013083">
    <property type="entry name" value="Znf_RING/FYVE/PHD"/>
</dbReference>
<feature type="compositionally biased region" description="Polar residues" evidence="1">
    <location>
        <begin position="839"/>
        <end position="855"/>
    </location>
</feature>
<dbReference type="KEGG" id="blac:94353462"/>
<dbReference type="SUPFAM" id="SSF57903">
    <property type="entry name" value="FYVE/PHD zinc finger"/>
    <property type="match status" value="1"/>
</dbReference>
<feature type="region of interest" description="Disordered" evidence="1">
    <location>
        <begin position="821"/>
        <end position="861"/>
    </location>
</feature>
<evidence type="ECO:0000313" key="2">
    <source>
        <dbReference type="EMBL" id="TDH69362.1"/>
    </source>
</evidence>
<sequence>MGRNCKTKVIKTARRKNYRPGVTSSLAPSATLAGSSATLGQRDCEQCGNNMQLDGMAKAEMSVASIRCQICSFVAFRRSQRPCVRCTRTGCNHFCDWCGQGFHSKCAKLQNEDVSNVNGFCCHKCEAEQSEFRTNDEETKSGDSGNDVGSRCGSCHLPFFMAGKEPDDVKIARGFKVNQAVLVDNDEVLYNALITEVDTSGERIKIHFTRWSKSFDDWYAMDDEHINESLACDCCNDWFHIGCLPPIKSTGRWKDSTYVCPCCIDDARAFYHGKRSRSKVKAPYGTTSALFVENLKHYVSSKARESEFIADGDRKEEKLEDEERYSEDEERYFEDEERYFEAKRPKTSHKQIISQGVCVVDSVYSRDCAYEDSYIKKLKPAGSEAELTASLSSSRVFLPTMEATDRAMFVEKISESRIKQLKTPAVDADATVSANTAIIKRATPEYTIKVAAEARSSPSKAVAAKIGASSKALNGGTEADTLNSEHSLESMSFVGHISSYSSCSTVMSLLNSSPPDEKPIMDLSPVLTSMSALAPVKNRNDIPASSVPARTEIAVKIEQRGLRSSLCPSFTSKFLSEQAGQRKGLNPSTKLILEPQLRVKTSPTEANYPGISAFDILREVASQEIDDEASPVKIKREKRLTGILTNNICVSKRARVDASMCTSSTTSCAGRTGSTSVFSMLAASKPSQSSQTRERVQMNSFVDLHFSIRKEMYLRFCQLEEEGNLTRDSAHVLRSLVYPTSDRFQDLKFVYLVNKALSSTQLTKRLLEVVSYPVTRSSIANKNIARLSVPIGVFSTGLYCSPSSLAGSSHMGVLESSLGHAKPEAARLDDSSNSSSDSTGLPQSLRSSTYPNTAALSGLKG</sequence>
<dbReference type="EMBL" id="SHOA02000002">
    <property type="protein sequence ID" value="TDH69362.1"/>
    <property type="molecule type" value="Genomic_DNA"/>
</dbReference>
<evidence type="ECO:0000313" key="3">
    <source>
        <dbReference type="Proteomes" id="UP000294530"/>
    </source>
</evidence>
<dbReference type="Gene3D" id="2.30.30.140">
    <property type="match status" value="1"/>
</dbReference>
<organism evidence="2 3">
    <name type="scientific">Bremia lactucae</name>
    <name type="common">Lettuce downy mildew</name>
    <dbReference type="NCBI Taxonomy" id="4779"/>
    <lineage>
        <taxon>Eukaryota</taxon>
        <taxon>Sar</taxon>
        <taxon>Stramenopiles</taxon>
        <taxon>Oomycota</taxon>
        <taxon>Peronosporomycetes</taxon>
        <taxon>Peronosporales</taxon>
        <taxon>Peronosporaceae</taxon>
        <taxon>Bremia</taxon>
    </lineage>
</organism>
<dbReference type="InterPro" id="IPR011011">
    <property type="entry name" value="Znf_FYVE_PHD"/>
</dbReference>
<accession>A0A976IEX0</accession>
<dbReference type="Proteomes" id="UP000294530">
    <property type="component" value="Unassembled WGS sequence"/>
</dbReference>
<evidence type="ECO:0000256" key="1">
    <source>
        <dbReference type="SAM" id="MobiDB-lite"/>
    </source>
</evidence>